<gene>
    <name evidence="3" type="ORF">ACFSC0_03780</name>
</gene>
<sequence>MDGRLHDWAIPQREYDRQLARRGRLFAYEALAPARAALVVVDMVPFFTRESAYCRGIIPNINALASALRSAGGTIAWVSPAPDPGSAAHAAEFFGPAVAKLFAGSGGEGALPGRLSPELEPHAADLFCEKTAASAFFPGRSDLHERLQALGIDTVIVTGTVTNVCCESTVRDASTLGYRVIMAADGCATVNDAMHNATLTTVYRSFGDVRPTADILGLVSAG</sequence>
<proteinExistence type="predicted"/>
<dbReference type="Gene3D" id="3.40.50.850">
    <property type="entry name" value="Isochorismatase-like"/>
    <property type="match status" value="1"/>
</dbReference>
<name>A0ABW4MY68_9CAUL</name>
<dbReference type="EMBL" id="JBHUEY010000001">
    <property type="protein sequence ID" value="MFD1782503.1"/>
    <property type="molecule type" value="Genomic_DNA"/>
</dbReference>
<evidence type="ECO:0000313" key="4">
    <source>
        <dbReference type="Proteomes" id="UP001597237"/>
    </source>
</evidence>
<dbReference type="PANTHER" id="PTHR43540">
    <property type="entry name" value="PEROXYUREIDOACRYLATE/UREIDOACRYLATE AMIDOHYDROLASE-RELATED"/>
    <property type="match status" value="1"/>
</dbReference>
<organism evidence="3 4">
    <name type="scientific">Phenylobacterium terrae</name>
    <dbReference type="NCBI Taxonomy" id="2665495"/>
    <lineage>
        <taxon>Bacteria</taxon>
        <taxon>Pseudomonadati</taxon>
        <taxon>Pseudomonadota</taxon>
        <taxon>Alphaproteobacteria</taxon>
        <taxon>Caulobacterales</taxon>
        <taxon>Caulobacteraceae</taxon>
        <taxon>Phenylobacterium</taxon>
    </lineage>
</organism>
<feature type="domain" description="Isochorismatase-like" evidence="2">
    <location>
        <begin position="36"/>
        <end position="213"/>
    </location>
</feature>
<dbReference type="InterPro" id="IPR050272">
    <property type="entry name" value="Isochorismatase-like_hydrls"/>
</dbReference>
<accession>A0ABW4MY68</accession>
<dbReference type="CDD" id="cd00431">
    <property type="entry name" value="cysteine_hydrolases"/>
    <property type="match status" value="1"/>
</dbReference>
<keyword evidence="1" id="KW-0378">Hydrolase</keyword>
<dbReference type="Proteomes" id="UP001597237">
    <property type="component" value="Unassembled WGS sequence"/>
</dbReference>
<dbReference type="SUPFAM" id="SSF52499">
    <property type="entry name" value="Isochorismatase-like hydrolases"/>
    <property type="match status" value="1"/>
</dbReference>
<keyword evidence="4" id="KW-1185">Reference proteome</keyword>
<protein>
    <submittedName>
        <fullName evidence="3">Isochorismatase family protein</fullName>
    </submittedName>
</protein>
<dbReference type="RefSeq" id="WP_377280445.1">
    <property type="nucleotide sequence ID" value="NZ_JBHRSI010000001.1"/>
</dbReference>
<reference evidence="4" key="1">
    <citation type="journal article" date="2019" name="Int. J. Syst. Evol. Microbiol.">
        <title>The Global Catalogue of Microorganisms (GCM) 10K type strain sequencing project: providing services to taxonomists for standard genome sequencing and annotation.</title>
        <authorList>
            <consortium name="The Broad Institute Genomics Platform"/>
            <consortium name="The Broad Institute Genome Sequencing Center for Infectious Disease"/>
            <person name="Wu L."/>
            <person name="Ma J."/>
        </authorList>
    </citation>
    <scope>NUCLEOTIDE SEQUENCE [LARGE SCALE GENOMIC DNA]</scope>
    <source>
        <strain evidence="4">DFY28</strain>
    </source>
</reference>
<dbReference type="InterPro" id="IPR000868">
    <property type="entry name" value="Isochorismatase-like_dom"/>
</dbReference>
<evidence type="ECO:0000256" key="1">
    <source>
        <dbReference type="ARBA" id="ARBA00022801"/>
    </source>
</evidence>
<comment type="caution">
    <text evidence="3">The sequence shown here is derived from an EMBL/GenBank/DDBJ whole genome shotgun (WGS) entry which is preliminary data.</text>
</comment>
<evidence type="ECO:0000259" key="2">
    <source>
        <dbReference type="Pfam" id="PF00857"/>
    </source>
</evidence>
<dbReference type="PANTHER" id="PTHR43540:SF6">
    <property type="entry name" value="ISOCHORISMATASE-LIKE DOMAIN-CONTAINING PROTEIN"/>
    <property type="match status" value="1"/>
</dbReference>
<dbReference type="Pfam" id="PF00857">
    <property type="entry name" value="Isochorismatase"/>
    <property type="match status" value="1"/>
</dbReference>
<dbReference type="InterPro" id="IPR036380">
    <property type="entry name" value="Isochorismatase-like_sf"/>
</dbReference>
<evidence type="ECO:0000313" key="3">
    <source>
        <dbReference type="EMBL" id="MFD1782503.1"/>
    </source>
</evidence>